<dbReference type="AlphaFoldDB" id="A0A6L9S6R0"/>
<gene>
    <name evidence="3" type="ORF">G1H10_09740</name>
</gene>
<accession>A0A6L9S6R0</accession>
<dbReference type="RefSeq" id="WP_163736144.1">
    <property type="nucleotide sequence ID" value="NZ_JAAGOA010000005.1"/>
</dbReference>
<dbReference type="Proteomes" id="UP000475214">
    <property type="component" value="Unassembled WGS sequence"/>
</dbReference>
<evidence type="ECO:0000313" key="4">
    <source>
        <dbReference type="Proteomes" id="UP000475214"/>
    </source>
</evidence>
<proteinExistence type="predicted"/>
<name>A0A6L9S6R0_9ACTN</name>
<dbReference type="Pfam" id="PF24696">
    <property type="entry name" value="UGSC"/>
    <property type="match status" value="1"/>
</dbReference>
<dbReference type="InterPro" id="IPR049831">
    <property type="entry name" value="UGSC_seleno"/>
</dbReference>
<reference evidence="3 4" key="1">
    <citation type="submission" date="2020-02" db="EMBL/GenBank/DDBJ databases">
        <authorList>
            <person name="Li X.-J."/>
            <person name="Han X.-M."/>
        </authorList>
    </citation>
    <scope>NUCLEOTIDE SEQUENCE [LARGE SCALE GENOMIC DNA]</scope>
    <source>
        <strain evidence="3 4">CCTCC AB 2017055</strain>
    </source>
</reference>
<keyword evidence="4" id="KW-1185">Reference proteome</keyword>
<feature type="region of interest" description="Disordered" evidence="1">
    <location>
        <begin position="1"/>
        <end position="23"/>
    </location>
</feature>
<protein>
    <recommendedName>
        <fullName evidence="2">UGSC-like domain-containing protein</fullName>
    </recommendedName>
</protein>
<dbReference type="InterPro" id="IPR057767">
    <property type="entry name" value="UGSC-like_dom"/>
</dbReference>
<evidence type="ECO:0000313" key="3">
    <source>
        <dbReference type="EMBL" id="NEE00451.1"/>
    </source>
</evidence>
<sequence>MSGGIIDPTKSRSTVTAAGTDASRPEQLRDLRVGLLENGKRNAAQVLDAVGHVLAERHGTGPLVPLIKKQFAMPLPDDLVDELLAGCDVVVIGVGDCGSCSASAVADGIRLEQAGLPAAVICTDAFETTSQAMAELKGDQAYPFILTEHPIANLTGEQIAQRAGGLAERVAERLLVGRPASEAA</sequence>
<evidence type="ECO:0000259" key="2">
    <source>
        <dbReference type="Pfam" id="PF24696"/>
    </source>
</evidence>
<dbReference type="NCBIfam" id="NF041046">
    <property type="entry name" value="UGSC_fam"/>
    <property type="match status" value="1"/>
</dbReference>
<dbReference type="EMBL" id="JAAGOA010000005">
    <property type="protein sequence ID" value="NEE00451.1"/>
    <property type="molecule type" value="Genomic_DNA"/>
</dbReference>
<feature type="domain" description="UGSC-like" evidence="2">
    <location>
        <begin position="5"/>
        <end position="174"/>
    </location>
</feature>
<evidence type="ECO:0000256" key="1">
    <source>
        <dbReference type="SAM" id="MobiDB-lite"/>
    </source>
</evidence>
<comment type="caution">
    <text evidence="3">The sequence shown here is derived from an EMBL/GenBank/DDBJ whole genome shotgun (WGS) entry which is preliminary data.</text>
</comment>
<organism evidence="3 4">
    <name type="scientific">Phytoactinopolyspora halotolerans</name>
    <dbReference type="NCBI Taxonomy" id="1981512"/>
    <lineage>
        <taxon>Bacteria</taxon>
        <taxon>Bacillati</taxon>
        <taxon>Actinomycetota</taxon>
        <taxon>Actinomycetes</taxon>
        <taxon>Jiangellales</taxon>
        <taxon>Jiangellaceae</taxon>
        <taxon>Phytoactinopolyspora</taxon>
    </lineage>
</organism>